<comment type="caution">
    <text evidence="7">The sequence shown here is derived from an EMBL/GenBank/DDBJ whole genome shotgun (WGS) entry which is preliminary data.</text>
</comment>
<evidence type="ECO:0000256" key="3">
    <source>
        <dbReference type="ARBA" id="ARBA00012663"/>
    </source>
</evidence>
<keyword evidence="4 7" id="KW-0378">Hydrolase</keyword>
<dbReference type="Gene3D" id="3.20.20.300">
    <property type="entry name" value="Glycoside hydrolase, family 3, N-terminal domain"/>
    <property type="match status" value="1"/>
</dbReference>
<comment type="similarity">
    <text evidence="2">Belongs to the glycosyl hydrolase 3 family.</text>
</comment>
<protein>
    <recommendedName>
        <fullName evidence="3">beta-N-acetylhexosaminidase</fullName>
        <ecNumber evidence="3">3.2.1.52</ecNumber>
    </recommendedName>
</protein>
<dbReference type="GO" id="GO:0009254">
    <property type="term" value="P:peptidoglycan turnover"/>
    <property type="evidence" value="ECO:0007669"/>
    <property type="project" value="TreeGrafter"/>
</dbReference>
<dbReference type="Pfam" id="PF00933">
    <property type="entry name" value="Glyco_hydro_3"/>
    <property type="match status" value="1"/>
</dbReference>
<dbReference type="PANTHER" id="PTHR30480:SF13">
    <property type="entry name" value="BETA-HEXOSAMINIDASE"/>
    <property type="match status" value="1"/>
</dbReference>
<evidence type="ECO:0000259" key="6">
    <source>
        <dbReference type="Pfam" id="PF00933"/>
    </source>
</evidence>
<dbReference type="InterPro" id="IPR017853">
    <property type="entry name" value="GH"/>
</dbReference>
<evidence type="ECO:0000256" key="1">
    <source>
        <dbReference type="ARBA" id="ARBA00001231"/>
    </source>
</evidence>
<evidence type="ECO:0000313" key="7">
    <source>
        <dbReference type="EMBL" id="NMC63848.1"/>
    </source>
</evidence>
<dbReference type="PANTHER" id="PTHR30480">
    <property type="entry name" value="BETA-HEXOSAMINIDASE-RELATED"/>
    <property type="match status" value="1"/>
</dbReference>
<dbReference type="AlphaFoldDB" id="A0A7X9FT63"/>
<dbReference type="InterPro" id="IPR036962">
    <property type="entry name" value="Glyco_hydro_3_N_sf"/>
</dbReference>
<reference evidence="7 8" key="1">
    <citation type="journal article" date="2020" name="Biotechnol. Biofuels">
        <title>New insights from the biogas microbiome by comprehensive genome-resolved metagenomics of nearly 1600 species originating from multiple anaerobic digesters.</title>
        <authorList>
            <person name="Campanaro S."/>
            <person name="Treu L."/>
            <person name="Rodriguez-R L.M."/>
            <person name="Kovalovszki A."/>
            <person name="Ziels R.M."/>
            <person name="Maus I."/>
            <person name="Zhu X."/>
            <person name="Kougias P.G."/>
            <person name="Basile A."/>
            <person name="Luo G."/>
            <person name="Schluter A."/>
            <person name="Konstantinidis K.T."/>
            <person name="Angelidaki I."/>
        </authorList>
    </citation>
    <scope>NUCLEOTIDE SEQUENCE [LARGE SCALE GENOMIC DNA]</scope>
    <source>
        <strain evidence="7">AS27yjCOA_65</strain>
    </source>
</reference>
<dbReference type="GO" id="GO:0004563">
    <property type="term" value="F:beta-N-acetylhexosaminidase activity"/>
    <property type="evidence" value="ECO:0007669"/>
    <property type="project" value="UniProtKB-EC"/>
</dbReference>
<dbReference type="EMBL" id="JAAZON010000540">
    <property type="protein sequence ID" value="NMC63848.1"/>
    <property type="molecule type" value="Genomic_DNA"/>
</dbReference>
<dbReference type="SUPFAM" id="SSF51445">
    <property type="entry name" value="(Trans)glycosidases"/>
    <property type="match status" value="1"/>
</dbReference>
<dbReference type="Proteomes" id="UP000524246">
    <property type="component" value="Unassembled WGS sequence"/>
</dbReference>
<name>A0A7X9FT63_9DELT</name>
<evidence type="ECO:0000313" key="8">
    <source>
        <dbReference type="Proteomes" id="UP000524246"/>
    </source>
</evidence>
<comment type="catalytic activity">
    <reaction evidence="1">
        <text>Hydrolysis of terminal non-reducing N-acetyl-D-hexosamine residues in N-acetyl-beta-D-hexosaminides.</text>
        <dbReference type="EC" id="3.2.1.52"/>
    </reaction>
</comment>
<evidence type="ECO:0000256" key="5">
    <source>
        <dbReference type="ARBA" id="ARBA00023295"/>
    </source>
</evidence>
<keyword evidence="5 7" id="KW-0326">Glycosidase</keyword>
<dbReference type="GO" id="GO:0005975">
    <property type="term" value="P:carbohydrate metabolic process"/>
    <property type="evidence" value="ECO:0007669"/>
    <property type="project" value="InterPro"/>
</dbReference>
<dbReference type="NCBIfam" id="NF003740">
    <property type="entry name" value="PRK05337.1"/>
    <property type="match status" value="1"/>
</dbReference>
<accession>A0A7X9FT63</accession>
<evidence type="ECO:0000256" key="4">
    <source>
        <dbReference type="ARBA" id="ARBA00022801"/>
    </source>
</evidence>
<feature type="domain" description="Glycoside hydrolase family 3 N-terminal" evidence="6">
    <location>
        <begin position="20"/>
        <end position="288"/>
    </location>
</feature>
<proteinExistence type="inferred from homology"/>
<dbReference type="EC" id="3.2.1.52" evidence="3"/>
<evidence type="ECO:0000256" key="2">
    <source>
        <dbReference type="ARBA" id="ARBA00005336"/>
    </source>
</evidence>
<organism evidence="7 8">
    <name type="scientific">SAR324 cluster bacterium</name>
    <dbReference type="NCBI Taxonomy" id="2024889"/>
    <lineage>
        <taxon>Bacteria</taxon>
        <taxon>Deltaproteobacteria</taxon>
        <taxon>SAR324 cluster</taxon>
    </lineage>
</organism>
<sequence>MNDLSAYGTHFIVGLSGLSLNDTDKEILRVLQPSGVILFAHNFTQEASYEEWIKALSSLQSEIKKLIGREKYFISIDHEGGRVHRIPSPITHFPPAMQYARQSAQVARAMAIELKSIGCNLVFAPVVDVHSNPENPVIGERAFGTNPDDVMAASVPFAQTLLANGILCCAKHFPGHGDTSKDSHLELPCVDKDKAALMSCELKPFEAFSKIKVPFIMTAHVLFPKLDSELPATLSRNILKGILRRELHFKGVIISDDICMKAVCESFKQENCIGDALKAGCDLFCVSRYGQPDSTLPLQLAENLLKIEIKDRTFRTIRARASKLIERLIRKELYMYEPRLLPQGILKEHASLRRQLII</sequence>
<gene>
    <name evidence="7" type="primary">nagZ</name>
    <name evidence="7" type="ORF">GYA55_11855</name>
</gene>
<dbReference type="InterPro" id="IPR001764">
    <property type="entry name" value="Glyco_hydro_3_N"/>
</dbReference>
<dbReference type="InterPro" id="IPR050226">
    <property type="entry name" value="NagZ_Beta-hexosaminidase"/>
</dbReference>